<dbReference type="GO" id="GO:0005886">
    <property type="term" value="C:plasma membrane"/>
    <property type="evidence" value="ECO:0007669"/>
    <property type="project" value="UniProtKB-SubCell"/>
</dbReference>
<dbReference type="PANTHER" id="PTHR43839:SF3">
    <property type="entry name" value="OLIGOPEPTIDE ABC TRANSPORTER, PERMEASE PROTEIN"/>
    <property type="match status" value="1"/>
</dbReference>
<comment type="similarity">
    <text evidence="5">Belongs to the binding-protein-dependent transport system permease family.</text>
</comment>
<keyword evidence="4 5" id="KW-0472">Membrane</keyword>
<sequence>MIPPSRTGAVDPDAHFVSSEPDDPEGDLRALDRADLDAPTWVLIWRRFLRHRLAALSGLFLLTIYLALPFVGFFAPYPADLRNADRIYAPPQTLRFFHEGAFIGPFVYATTESFDTDTFQIVSTPDTSTPHPARFFARCGTPHVLLGLVETNWRVMCPPEGTEMFLLGADRLGRDVHSRILYGAQLSLTVGLIGVVVSFAIGLLLGGVAGYFRGWTDAAVSRLIEIVRSLPELPIWLALSAAIPANWSPVSVFFMISIILGVLDWPGLARAVRSKFLALRTEDYVRAAELMGASPARIIGVHMIPNFMSHLVASATLAIPGMILGETALSFLGLGLRPPAVSWGLMLNDALDLTVVEIYPWLLMPLLPVMMVVLAFSFLGDGLRDALDPYS</sequence>
<evidence type="ECO:0000256" key="5">
    <source>
        <dbReference type="RuleBase" id="RU363032"/>
    </source>
</evidence>
<evidence type="ECO:0000256" key="6">
    <source>
        <dbReference type="SAM" id="MobiDB-lite"/>
    </source>
</evidence>
<feature type="transmembrane region" description="Helical" evidence="5">
    <location>
        <begin position="53"/>
        <end position="77"/>
    </location>
</feature>
<dbReference type="PANTHER" id="PTHR43839">
    <property type="entry name" value="OPPC IN A BINDING PROTEIN-DEPENDENT TRANSPORT SYSTEM"/>
    <property type="match status" value="1"/>
</dbReference>
<evidence type="ECO:0000256" key="2">
    <source>
        <dbReference type="ARBA" id="ARBA00022692"/>
    </source>
</evidence>
<evidence type="ECO:0000313" key="9">
    <source>
        <dbReference type="Proteomes" id="UP000198703"/>
    </source>
</evidence>
<feature type="region of interest" description="Disordered" evidence="6">
    <location>
        <begin position="1"/>
        <end position="25"/>
    </location>
</feature>
<dbReference type="InterPro" id="IPR035906">
    <property type="entry name" value="MetI-like_sf"/>
</dbReference>
<dbReference type="Gene3D" id="1.10.3720.10">
    <property type="entry name" value="MetI-like"/>
    <property type="match status" value="1"/>
</dbReference>
<dbReference type="Pfam" id="PF12911">
    <property type="entry name" value="OppC_N"/>
    <property type="match status" value="1"/>
</dbReference>
<feature type="transmembrane region" description="Helical" evidence="5">
    <location>
        <begin position="180"/>
        <end position="213"/>
    </location>
</feature>
<evidence type="ECO:0000256" key="4">
    <source>
        <dbReference type="ARBA" id="ARBA00023136"/>
    </source>
</evidence>
<protein>
    <submittedName>
        <fullName evidence="8">Peptide/nickel transport system permease protein</fullName>
    </submittedName>
</protein>
<feature type="transmembrane region" description="Helical" evidence="5">
    <location>
        <begin position="311"/>
        <end position="338"/>
    </location>
</feature>
<dbReference type="AlphaFoldDB" id="A0A1H3YIH2"/>
<keyword evidence="5" id="KW-0813">Transport</keyword>
<dbReference type="Proteomes" id="UP000198703">
    <property type="component" value="Unassembled WGS sequence"/>
</dbReference>
<evidence type="ECO:0000256" key="3">
    <source>
        <dbReference type="ARBA" id="ARBA00022989"/>
    </source>
</evidence>
<feature type="domain" description="ABC transmembrane type-1" evidence="7">
    <location>
        <begin position="184"/>
        <end position="380"/>
    </location>
</feature>
<dbReference type="InterPro" id="IPR025966">
    <property type="entry name" value="OppC_N"/>
</dbReference>
<keyword evidence="2 5" id="KW-0812">Transmembrane</keyword>
<dbReference type="EMBL" id="FNQM01000003">
    <property type="protein sequence ID" value="SEA10688.1"/>
    <property type="molecule type" value="Genomic_DNA"/>
</dbReference>
<dbReference type="InterPro" id="IPR000515">
    <property type="entry name" value="MetI-like"/>
</dbReference>
<gene>
    <name evidence="8" type="ORF">SAMN05444370_10389</name>
</gene>
<dbReference type="PROSITE" id="PS50928">
    <property type="entry name" value="ABC_TM1"/>
    <property type="match status" value="1"/>
</dbReference>
<evidence type="ECO:0000313" key="8">
    <source>
        <dbReference type="EMBL" id="SEA10688.1"/>
    </source>
</evidence>
<dbReference type="OrthoDB" id="9766870at2"/>
<feature type="transmembrane region" description="Helical" evidence="5">
    <location>
        <begin position="358"/>
        <end position="379"/>
    </location>
</feature>
<dbReference type="CDD" id="cd06261">
    <property type="entry name" value="TM_PBP2"/>
    <property type="match status" value="1"/>
</dbReference>
<dbReference type="SUPFAM" id="SSF161098">
    <property type="entry name" value="MetI-like"/>
    <property type="match status" value="1"/>
</dbReference>
<dbReference type="GO" id="GO:0055085">
    <property type="term" value="P:transmembrane transport"/>
    <property type="evidence" value="ECO:0007669"/>
    <property type="project" value="InterPro"/>
</dbReference>
<evidence type="ECO:0000256" key="1">
    <source>
        <dbReference type="ARBA" id="ARBA00004651"/>
    </source>
</evidence>
<evidence type="ECO:0000259" key="7">
    <source>
        <dbReference type="PROSITE" id="PS50928"/>
    </source>
</evidence>
<keyword evidence="9" id="KW-1185">Reference proteome</keyword>
<dbReference type="RefSeq" id="WP_093250257.1">
    <property type="nucleotide sequence ID" value="NZ_FNQM01000003.1"/>
</dbReference>
<dbReference type="STRING" id="89524.SAMN05444370_10389"/>
<proteinExistence type="inferred from homology"/>
<organism evidence="8 9">
    <name type="scientific">Rubrimonas cliftonensis</name>
    <dbReference type="NCBI Taxonomy" id="89524"/>
    <lineage>
        <taxon>Bacteria</taxon>
        <taxon>Pseudomonadati</taxon>
        <taxon>Pseudomonadota</taxon>
        <taxon>Alphaproteobacteria</taxon>
        <taxon>Rhodobacterales</taxon>
        <taxon>Paracoccaceae</taxon>
        <taxon>Rubrimonas</taxon>
    </lineage>
</organism>
<name>A0A1H3YIH2_9RHOB</name>
<keyword evidence="3 5" id="KW-1133">Transmembrane helix</keyword>
<dbReference type="Pfam" id="PF00528">
    <property type="entry name" value="BPD_transp_1"/>
    <property type="match status" value="1"/>
</dbReference>
<comment type="subcellular location">
    <subcellularLocation>
        <location evidence="1 5">Cell membrane</location>
        <topology evidence="1 5">Multi-pass membrane protein</topology>
    </subcellularLocation>
</comment>
<reference evidence="8 9" key="1">
    <citation type="submission" date="2016-10" db="EMBL/GenBank/DDBJ databases">
        <authorList>
            <person name="de Groot N.N."/>
        </authorList>
    </citation>
    <scope>NUCLEOTIDE SEQUENCE [LARGE SCALE GENOMIC DNA]</scope>
    <source>
        <strain evidence="8 9">DSM 15345</strain>
    </source>
</reference>
<accession>A0A1H3YIH2</accession>